<evidence type="ECO:0000256" key="1">
    <source>
        <dbReference type="ARBA" id="ARBA00023125"/>
    </source>
</evidence>
<protein>
    <submittedName>
        <fullName evidence="5">TetR/AcrR family transcriptional regulator</fullName>
    </submittedName>
</protein>
<dbReference type="InterPro" id="IPR009057">
    <property type="entry name" value="Homeodomain-like_sf"/>
</dbReference>
<dbReference type="Pfam" id="PF17932">
    <property type="entry name" value="TetR_C_24"/>
    <property type="match status" value="1"/>
</dbReference>
<dbReference type="InterPro" id="IPR050109">
    <property type="entry name" value="HTH-type_TetR-like_transc_reg"/>
</dbReference>
<evidence type="ECO:0000256" key="2">
    <source>
        <dbReference type="PROSITE-ProRule" id="PRU00335"/>
    </source>
</evidence>
<dbReference type="SUPFAM" id="SSF48498">
    <property type="entry name" value="Tetracyclin repressor-like, C-terminal domain"/>
    <property type="match status" value="1"/>
</dbReference>
<dbReference type="PANTHER" id="PTHR30055:SF237">
    <property type="entry name" value="TRANSCRIPTIONAL REPRESSOR MCE3R"/>
    <property type="match status" value="1"/>
</dbReference>
<dbReference type="Proteomes" id="UP000318578">
    <property type="component" value="Unassembled WGS sequence"/>
</dbReference>
<dbReference type="AlphaFoldDB" id="A0A558A6Z5"/>
<keyword evidence="1 2" id="KW-0238">DNA-binding</keyword>
<feature type="domain" description="HTH tetR-type" evidence="4">
    <location>
        <begin position="19"/>
        <end position="79"/>
    </location>
</feature>
<dbReference type="Pfam" id="PF00440">
    <property type="entry name" value="TetR_N"/>
    <property type="match status" value="1"/>
</dbReference>
<dbReference type="PROSITE" id="PS50977">
    <property type="entry name" value="HTH_TETR_2"/>
    <property type="match status" value="1"/>
</dbReference>
<comment type="caution">
    <text evidence="5">The sequence shown here is derived from an EMBL/GenBank/DDBJ whole genome shotgun (WGS) entry which is preliminary data.</text>
</comment>
<reference evidence="5 6" key="1">
    <citation type="submission" date="2019-07" db="EMBL/GenBank/DDBJ databases">
        <title>New species of Amycolatopsis and Streptomyces.</title>
        <authorList>
            <person name="Duangmal K."/>
            <person name="Teo W.F.A."/>
            <person name="Lipun K."/>
        </authorList>
    </citation>
    <scope>NUCLEOTIDE SEQUENCE [LARGE SCALE GENOMIC DNA]</scope>
    <source>
        <strain evidence="5 6">JCM 30562</strain>
    </source>
</reference>
<dbReference type="GO" id="GO:0003700">
    <property type="term" value="F:DNA-binding transcription factor activity"/>
    <property type="evidence" value="ECO:0007669"/>
    <property type="project" value="TreeGrafter"/>
</dbReference>
<evidence type="ECO:0000313" key="6">
    <source>
        <dbReference type="Proteomes" id="UP000318578"/>
    </source>
</evidence>
<dbReference type="PRINTS" id="PR00455">
    <property type="entry name" value="HTHTETR"/>
</dbReference>
<dbReference type="InterPro" id="IPR036271">
    <property type="entry name" value="Tet_transcr_reg_TetR-rel_C_sf"/>
</dbReference>
<organism evidence="5 6">
    <name type="scientific">Amycolatopsis acidiphila</name>
    <dbReference type="NCBI Taxonomy" id="715473"/>
    <lineage>
        <taxon>Bacteria</taxon>
        <taxon>Bacillati</taxon>
        <taxon>Actinomycetota</taxon>
        <taxon>Actinomycetes</taxon>
        <taxon>Pseudonocardiales</taxon>
        <taxon>Pseudonocardiaceae</taxon>
        <taxon>Amycolatopsis</taxon>
    </lineage>
</organism>
<dbReference type="Gene3D" id="1.10.357.10">
    <property type="entry name" value="Tetracycline Repressor, domain 2"/>
    <property type="match status" value="1"/>
</dbReference>
<dbReference type="InterPro" id="IPR023772">
    <property type="entry name" value="DNA-bd_HTH_TetR-type_CS"/>
</dbReference>
<name>A0A558A6Z5_9PSEU</name>
<evidence type="ECO:0000259" key="4">
    <source>
        <dbReference type="PROSITE" id="PS50977"/>
    </source>
</evidence>
<keyword evidence="6" id="KW-1185">Reference proteome</keyword>
<feature type="region of interest" description="Disordered" evidence="3">
    <location>
        <begin position="1"/>
        <end position="20"/>
    </location>
</feature>
<gene>
    <name evidence="5" type="ORF">FNH06_22205</name>
</gene>
<dbReference type="InterPro" id="IPR001647">
    <property type="entry name" value="HTH_TetR"/>
</dbReference>
<dbReference type="EMBL" id="VJZA01000040">
    <property type="protein sequence ID" value="TVT20031.1"/>
    <property type="molecule type" value="Genomic_DNA"/>
</dbReference>
<evidence type="ECO:0000256" key="3">
    <source>
        <dbReference type="SAM" id="MobiDB-lite"/>
    </source>
</evidence>
<dbReference type="OrthoDB" id="1669699at2"/>
<dbReference type="GO" id="GO:0000976">
    <property type="term" value="F:transcription cis-regulatory region binding"/>
    <property type="evidence" value="ECO:0007669"/>
    <property type="project" value="TreeGrafter"/>
</dbReference>
<dbReference type="InterPro" id="IPR041490">
    <property type="entry name" value="KstR2_TetR_C"/>
</dbReference>
<accession>A0A558A6Z5</accession>
<dbReference type="PROSITE" id="PS01081">
    <property type="entry name" value="HTH_TETR_1"/>
    <property type="match status" value="1"/>
</dbReference>
<dbReference type="RefSeq" id="WP_144641799.1">
    <property type="nucleotide sequence ID" value="NZ_BNAX01000005.1"/>
</dbReference>
<proteinExistence type="predicted"/>
<feature type="DNA-binding region" description="H-T-H motif" evidence="2">
    <location>
        <begin position="42"/>
        <end position="61"/>
    </location>
</feature>
<sequence length="207" mass="22605">MTAVSPRRGRRPADGTLGPPGIDAILEASVAVMSEHGYHGTSVRDIAERAGLSPAALYHHFASKHDVLATLMDRGIEELLRRTRAAREAAEGPVATLLSIVDAHVRFHLEDQRAVLLGVSELRGLEEPVRSQHIAKRQQQQRIFDDTVTDGVRRELFHTKHPAEAARAVVVMCTGVAGWYHPGGPLTHEQVAGRYQDLALDLVGLRG</sequence>
<dbReference type="PANTHER" id="PTHR30055">
    <property type="entry name" value="HTH-TYPE TRANSCRIPTIONAL REGULATOR RUTR"/>
    <property type="match status" value="1"/>
</dbReference>
<dbReference type="SUPFAM" id="SSF46689">
    <property type="entry name" value="Homeodomain-like"/>
    <property type="match status" value="1"/>
</dbReference>
<evidence type="ECO:0000313" key="5">
    <source>
        <dbReference type="EMBL" id="TVT20031.1"/>
    </source>
</evidence>